<comment type="caution">
    <text evidence="1">The sequence shown here is derived from an EMBL/GenBank/DDBJ whole genome shotgun (WGS) entry which is preliminary data.</text>
</comment>
<dbReference type="RefSeq" id="WP_259083927.1">
    <property type="nucleotide sequence ID" value="NZ_JANTYZ010000009.1"/>
</dbReference>
<reference evidence="1" key="1">
    <citation type="submission" date="2022-08" db="EMBL/GenBank/DDBJ databases">
        <title>Genomic Encyclopedia of Type Strains, Phase V (KMG-V): Genome sequencing to study the core and pangenomes of soil and plant-associated prokaryotes.</title>
        <authorList>
            <person name="Whitman W."/>
        </authorList>
    </citation>
    <scope>NUCLEOTIDE SEQUENCE</scope>
    <source>
        <strain evidence="1">SP2016B</strain>
    </source>
</reference>
<protein>
    <submittedName>
        <fullName evidence="1">Uncharacterized protein</fullName>
    </submittedName>
</protein>
<accession>A0A9X2U3G8</accession>
<gene>
    <name evidence="1" type="ORF">GGP82_002717</name>
</gene>
<dbReference type="EMBL" id="JANTYZ010000009">
    <property type="protein sequence ID" value="MCS3866146.1"/>
    <property type="molecule type" value="Genomic_DNA"/>
</dbReference>
<dbReference type="Proteomes" id="UP001155034">
    <property type="component" value="Unassembled WGS sequence"/>
</dbReference>
<evidence type="ECO:0000313" key="2">
    <source>
        <dbReference type="Proteomes" id="UP001155034"/>
    </source>
</evidence>
<dbReference type="AlphaFoldDB" id="A0A9X2U3G8"/>
<organism evidence="1 2">
    <name type="scientific">Salinibacter ruber</name>
    <dbReference type="NCBI Taxonomy" id="146919"/>
    <lineage>
        <taxon>Bacteria</taxon>
        <taxon>Pseudomonadati</taxon>
        <taxon>Rhodothermota</taxon>
        <taxon>Rhodothermia</taxon>
        <taxon>Rhodothermales</taxon>
        <taxon>Salinibacteraceae</taxon>
        <taxon>Salinibacter</taxon>
    </lineage>
</organism>
<evidence type="ECO:0000313" key="1">
    <source>
        <dbReference type="EMBL" id="MCS3866146.1"/>
    </source>
</evidence>
<proteinExistence type="predicted"/>
<sequence length="50" mass="5962">MSERYLHWYVEAEGPDEPLSEVRMRQVLEVVRYIEEMAEAGFVTDREEGE</sequence>
<name>A0A9X2U3G8_9BACT</name>